<evidence type="ECO:0000313" key="2">
    <source>
        <dbReference type="EMBL" id="KAK9668921.1"/>
    </source>
</evidence>
<comment type="caution">
    <text evidence="2">The sequence shown here is derived from an EMBL/GenBank/DDBJ whole genome shotgun (WGS) entry which is preliminary data.</text>
</comment>
<evidence type="ECO:0000256" key="1">
    <source>
        <dbReference type="SAM" id="MobiDB-lite"/>
    </source>
</evidence>
<dbReference type="Proteomes" id="UP001443914">
    <property type="component" value="Unassembled WGS sequence"/>
</dbReference>
<gene>
    <name evidence="2" type="ORF">RND81_13G096000</name>
</gene>
<dbReference type="AlphaFoldDB" id="A0AAW1GVW5"/>
<name>A0AAW1GVW5_SAPOF</name>
<evidence type="ECO:0008006" key="4">
    <source>
        <dbReference type="Google" id="ProtNLM"/>
    </source>
</evidence>
<dbReference type="EMBL" id="JBDFQZ010000013">
    <property type="protein sequence ID" value="KAK9668921.1"/>
    <property type="molecule type" value="Genomic_DNA"/>
</dbReference>
<reference evidence="2" key="1">
    <citation type="submission" date="2024-03" db="EMBL/GenBank/DDBJ databases">
        <title>WGS assembly of Saponaria officinalis var. Norfolk2.</title>
        <authorList>
            <person name="Jenkins J."/>
            <person name="Shu S."/>
            <person name="Grimwood J."/>
            <person name="Barry K."/>
            <person name="Goodstein D."/>
            <person name="Schmutz J."/>
            <person name="Leebens-Mack J."/>
            <person name="Osbourn A."/>
        </authorList>
    </citation>
    <scope>NUCLEOTIDE SEQUENCE [LARGE SCALE GENOMIC DNA]</scope>
    <source>
        <strain evidence="2">JIC</strain>
    </source>
</reference>
<sequence>MGQTLLIAPIPGVKQWEKTGLPEPTPPPLRTMTGRPSSKKRRKEIGEGTTGQVKRQKKSNKCGKCGQLGHSKRTYKNEPMPQEPKNKGGRPVEQSASAK</sequence>
<evidence type="ECO:0000313" key="3">
    <source>
        <dbReference type="Proteomes" id="UP001443914"/>
    </source>
</evidence>
<accession>A0AAW1GVW5</accession>
<protein>
    <recommendedName>
        <fullName evidence="4">CCHC-type domain-containing protein</fullName>
    </recommendedName>
</protein>
<proteinExistence type="predicted"/>
<organism evidence="2 3">
    <name type="scientific">Saponaria officinalis</name>
    <name type="common">Common soapwort</name>
    <name type="synonym">Lychnis saponaria</name>
    <dbReference type="NCBI Taxonomy" id="3572"/>
    <lineage>
        <taxon>Eukaryota</taxon>
        <taxon>Viridiplantae</taxon>
        <taxon>Streptophyta</taxon>
        <taxon>Embryophyta</taxon>
        <taxon>Tracheophyta</taxon>
        <taxon>Spermatophyta</taxon>
        <taxon>Magnoliopsida</taxon>
        <taxon>eudicotyledons</taxon>
        <taxon>Gunneridae</taxon>
        <taxon>Pentapetalae</taxon>
        <taxon>Caryophyllales</taxon>
        <taxon>Caryophyllaceae</taxon>
        <taxon>Caryophylleae</taxon>
        <taxon>Saponaria</taxon>
    </lineage>
</organism>
<feature type="region of interest" description="Disordered" evidence="1">
    <location>
        <begin position="1"/>
        <end position="99"/>
    </location>
</feature>
<keyword evidence="3" id="KW-1185">Reference proteome</keyword>